<reference evidence="1" key="1">
    <citation type="submission" date="2020-05" db="EMBL/GenBank/DDBJ databases">
        <authorList>
            <person name="Chiriac C."/>
            <person name="Salcher M."/>
            <person name="Ghai R."/>
            <person name="Kavagutti S V."/>
        </authorList>
    </citation>
    <scope>NUCLEOTIDE SEQUENCE</scope>
</reference>
<accession>A0A6J7HI19</accession>
<dbReference type="AlphaFoldDB" id="A0A6J7HI19"/>
<dbReference type="EMBL" id="CAFBLX010000350">
    <property type="protein sequence ID" value="CAB4919504.1"/>
    <property type="molecule type" value="Genomic_DNA"/>
</dbReference>
<gene>
    <name evidence="1" type="ORF">UFOPK3472_03501</name>
</gene>
<sequence length="98" mass="11448">MHRQHLYSMRGYLDLARSQPVLDSLCRREERQESGDRGRWVVGVIGHHMGEFVEMLAPDCPIHTERCPRLRFDADAHDAFDVGDQFRQRLPDTVAQQM</sequence>
<evidence type="ECO:0000313" key="1">
    <source>
        <dbReference type="EMBL" id="CAB4919504.1"/>
    </source>
</evidence>
<name>A0A6J7HI19_9ZZZZ</name>
<proteinExistence type="predicted"/>
<organism evidence="1">
    <name type="scientific">freshwater metagenome</name>
    <dbReference type="NCBI Taxonomy" id="449393"/>
    <lineage>
        <taxon>unclassified sequences</taxon>
        <taxon>metagenomes</taxon>
        <taxon>ecological metagenomes</taxon>
    </lineage>
</organism>
<protein>
    <submittedName>
        <fullName evidence="1">Unannotated protein</fullName>
    </submittedName>
</protein>